<evidence type="ECO:0000313" key="2">
    <source>
        <dbReference type="Proteomes" id="UP000019141"/>
    </source>
</evidence>
<proteinExistence type="predicted"/>
<organism evidence="1 2">
    <name type="scientific">Entotheonella factor</name>
    <dbReference type="NCBI Taxonomy" id="1429438"/>
    <lineage>
        <taxon>Bacteria</taxon>
        <taxon>Pseudomonadati</taxon>
        <taxon>Nitrospinota/Tectimicrobiota group</taxon>
        <taxon>Candidatus Tectimicrobiota</taxon>
        <taxon>Candidatus Entotheonellia</taxon>
        <taxon>Candidatus Entotheonellales</taxon>
        <taxon>Candidatus Entotheonellaceae</taxon>
        <taxon>Candidatus Entotheonella</taxon>
    </lineage>
</organism>
<dbReference type="HOGENOM" id="CLU_175445_0_0_7"/>
<dbReference type="SUPFAM" id="SSF53335">
    <property type="entry name" value="S-adenosyl-L-methionine-dependent methyltransferases"/>
    <property type="match status" value="1"/>
</dbReference>
<evidence type="ECO:0008006" key="3">
    <source>
        <dbReference type="Google" id="ProtNLM"/>
    </source>
</evidence>
<comment type="caution">
    <text evidence="1">The sequence shown here is derived from an EMBL/GenBank/DDBJ whole genome shotgun (WGS) entry which is preliminary data.</text>
</comment>
<sequence>METLGDTLNQLRSGDVLFIDSSHEIGVGNDVIFLYLQLIPRLPQGTLIHIHDIFLPYDYPRSWVIDERWGFTEQYLVQALLTYSDAFEVIWASYYLQQTLPQFAIYFPHAQHRTGKSLWLRKRLPAIAVEAA</sequence>
<gene>
    <name evidence="1" type="ORF">ETSY1_19350</name>
</gene>
<dbReference type="AlphaFoldDB" id="W4LK65"/>
<dbReference type="Proteomes" id="UP000019141">
    <property type="component" value="Unassembled WGS sequence"/>
</dbReference>
<keyword evidence="2" id="KW-1185">Reference proteome</keyword>
<protein>
    <recommendedName>
        <fullName evidence="3">Class I SAM-dependent methyltransferase</fullName>
    </recommendedName>
</protein>
<evidence type="ECO:0000313" key="1">
    <source>
        <dbReference type="EMBL" id="ETW98279.1"/>
    </source>
</evidence>
<dbReference type="Pfam" id="PF13578">
    <property type="entry name" value="Methyltransf_24"/>
    <property type="match status" value="1"/>
</dbReference>
<dbReference type="EMBL" id="AZHW01000567">
    <property type="protein sequence ID" value="ETW98279.1"/>
    <property type="molecule type" value="Genomic_DNA"/>
</dbReference>
<reference evidence="1 2" key="1">
    <citation type="journal article" date="2014" name="Nature">
        <title>An environmental bacterial taxon with a large and distinct metabolic repertoire.</title>
        <authorList>
            <person name="Wilson M.C."/>
            <person name="Mori T."/>
            <person name="Ruckert C."/>
            <person name="Uria A.R."/>
            <person name="Helf M.J."/>
            <person name="Takada K."/>
            <person name="Gernert C."/>
            <person name="Steffens U.A."/>
            <person name="Heycke N."/>
            <person name="Schmitt S."/>
            <person name="Rinke C."/>
            <person name="Helfrich E.J."/>
            <person name="Brachmann A.O."/>
            <person name="Gurgui C."/>
            <person name="Wakimoto T."/>
            <person name="Kracht M."/>
            <person name="Crusemann M."/>
            <person name="Hentschel U."/>
            <person name="Abe I."/>
            <person name="Matsunaga S."/>
            <person name="Kalinowski J."/>
            <person name="Takeyama H."/>
            <person name="Piel J."/>
        </authorList>
    </citation>
    <scope>NUCLEOTIDE SEQUENCE [LARGE SCALE GENOMIC DNA]</scope>
    <source>
        <strain evidence="2">TSY1</strain>
    </source>
</reference>
<dbReference type="InterPro" id="IPR029063">
    <property type="entry name" value="SAM-dependent_MTases_sf"/>
</dbReference>
<name>W4LK65_ENTF1</name>
<accession>W4LK65</accession>